<name>Q7YWV1_CAEEL</name>
<feature type="chain" id="PRO_5004296724" evidence="1">
    <location>
        <begin position="24"/>
        <end position="109"/>
    </location>
</feature>
<dbReference type="OMA" id="KNRMYSQ"/>
<dbReference type="GeneID" id="3565468"/>
<proteinExistence type="predicted"/>
<dbReference type="Bgee" id="WBGene00011551">
    <property type="expression patterns" value="Expressed in pharyngeal muscle cell (C elegans) and 3 other cell types or tissues"/>
</dbReference>
<dbReference type="CTD" id="3565468"/>
<dbReference type="OrthoDB" id="5786299at2759"/>
<dbReference type="UCSC" id="T06G6.12">
    <property type="organism name" value="c. elegans"/>
</dbReference>
<dbReference type="HOGENOM" id="CLU_1983537_0_0_1"/>
<accession>Q7YWV1</accession>
<dbReference type="WormBase" id="T06G6.12">
    <property type="protein sequence ID" value="CE34994"/>
    <property type="gene ID" value="WBGene00011551"/>
    <property type="gene designation" value="nssp-8"/>
</dbReference>
<dbReference type="AlphaFoldDB" id="Q7YWV1"/>
<keyword evidence="3" id="KW-1185">Reference proteome</keyword>
<dbReference type="PaxDb" id="6239-T06G6.12"/>
<evidence type="ECO:0000313" key="2">
    <source>
        <dbReference type="EMBL" id="CAE17926.1"/>
    </source>
</evidence>
<protein>
    <submittedName>
        <fullName evidence="2">Neuropeptide-Like Protein</fullName>
    </submittedName>
</protein>
<evidence type="ECO:0000256" key="1">
    <source>
        <dbReference type="SAM" id="SignalP"/>
    </source>
</evidence>
<dbReference type="RefSeq" id="NP_001021613.1">
    <property type="nucleotide sequence ID" value="NM_001026442.3"/>
</dbReference>
<gene>
    <name evidence="2 4" type="primary">nssp-8</name>
    <name evidence="2" type="ORF">CELE_T06G6.12</name>
    <name evidence="4" type="ORF">T06G6.12</name>
</gene>
<keyword evidence="1" id="KW-0732">Signal</keyword>
<evidence type="ECO:0000313" key="4">
    <source>
        <dbReference type="WormBase" id="T06G6.12"/>
    </source>
</evidence>
<dbReference type="EMBL" id="BX284601">
    <property type="protein sequence ID" value="CAE17926.1"/>
    <property type="molecule type" value="Genomic_DNA"/>
</dbReference>
<dbReference type="Proteomes" id="UP000001940">
    <property type="component" value="Chromosome I"/>
</dbReference>
<organism evidence="2 3">
    <name type="scientific">Caenorhabditis elegans</name>
    <dbReference type="NCBI Taxonomy" id="6239"/>
    <lineage>
        <taxon>Eukaryota</taxon>
        <taxon>Metazoa</taxon>
        <taxon>Ecdysozoa</taxon>
        <taxon>Nematoda</taxon>
        <taxon>Chromadorea</taxon>
        <taxon>Rhabditida</taxon>
        <taxon>Rhabditina</taxon>
        <taxon>Rhabditomorpha</taxon>
        <taxon>Rhabditoidea</taxon>
        <taxon>Rhabditidae</taxon>
        <taxon>Peloderinae</taxon>
        <taxon>Caenorhabditis</taxon>
    </lineage>
</organism>
<dbReference type="AGR" id="WB:WBGene00011551"/>
<sequence length="109" mass="12776">MRQFTLILTTLFAIFLTFHSAHARFERVGFVSDPVQLLLRDSYSSLRNKMYSQKLAGWKKPASFRQIRKRKYTAFPPTFYSSFDIGAIPFNSRRSVLLPYNDLLFSGRK</sequence>
<dbReference type="eggNOG" id="ENOG502TI9X">
    <property type="taxonomic scope" value="Eukaryota"/>
</dbReference>
<dbReference type="KEGG" id="cel:CELE_T06G6.12"/>
<evidence type="ECO:0000313" key="3">
    <source>
        <dbReference type="Proteomes" id="UP000001940"/>
    </source>
</evidence>
<feature type="signal peptide" evidence="1">
    <location>
        <begin position="1"/>
        <end position="23"/>
    </location>
</feature>
<reference evidence="2 3" key="1">
    <citation type="journal article" date="1998" name="Science">
        <title>Genome sequence of the nematode C. elegans: a platform for investigating biology.</title>
        <authorList>
            <consortium name="The C. elegans sequencing consortium"/>
            <person name="Sulson J.E."/>
            <person name="Waterston R."/>
        </authorList>
    </citation>
    <scope>NUCLEOTIDE SEQUENCE [LARGE SCALE GENOMIC DNA]</scope>
    <source>
        <strain evidence="2 3">Bristol N2</strain>
    </source>
</reference>
<dbReference type="FunCoup" id="Q7YWV1">
    <property type="interactions" value="151"/>
</dbReference>
<dbReference type="InParanoid" id="Q7YWV1"/>